<dbReference type="GO" id="GO:0008897">
    <property type="term" value="F:holo-[acyl-carrier-protein] synthase activity"/>
    <property type="evidence" value="ECO:0007669"/>
    <property type="project" value="UniProtKB-UniRule"/>
</dbReference>
<dbReference type="EC" id="2.7.8.7" evidence="1"/>
<organism evidence="2 3">
    <name type="scientific">Glycocaulis alkaliphilus</name>
    <dbReference type="NCBI Taxonomy" id="1434191"/>
    <lineage>
        <taxon>Bacteria</taxon>
        <taxon>Pseudomonadati</taxon>
        <taxon>Pseudomonadota</taxon>
        <taxon>Alphaproteobacteria</taxon>
        <taxon>Maricaulales</taxon>
        <taxon>Maricaulaceae</taxon>
        <taxon>Glycocaulis</taxon>
    </lineage>
</organism>
<keyword evidence="1" id="KW-0460">Magnesium</keyword>
<keyword evidence="1" id="KW-0443">Lipid metabolism</keyword>
<dbReference type="Proteomes" id="UP000286954">
    <property type="component" value="Chromosome"/>
</dbReference>
<dbReference type="NCBIfam" id="TIGR00516">
    <property type="entry name" value="acpS"/>
    <property type="match status" value="1"/>
</dbReference>
<comment type="cofactor">
    <cofactor evidence="1">
        <name>Mg(2+)</name>
        <dbReference type="ChEBI" id="CHEBI:18420"/>
    </cofactor>
</comment>
<dbReference type="Pfam" id="PF01648">
    <property type="entry name" value="ACPS"/>
    <property type="match status" value="1"/>
</dbReference>
<comment type="subcellular location">
    <subcellularLocation>
        <location evidence="1">Cytoplasm</location>
    </subcellularLocation>
</comment>
<comment type="function">
    <text evidence="1">Transfers the 4'-phosphopantetheine moiety from coenzyme A to a Ser of acyl-carrier-protein.</text>
</comment>
<dbReference type="Gene3D" id="3.90.470.20">
    <property type="entry name" value="4'-phosphopantetheinyl transferase domain"/>
    <property type="match status" value="1"/>
</dbReference>
<dbReference type="InterPro" id="IPR002582">
    <property type="entry name" value="ACPS"/>
</dbReference>
<dbReference type="InterPro" id="IPR008278">
    <property type="entry name" value="4-PPantetheinyl_Trfase_dom"/>
</dbReference>
<gene>
    <name evidence="1" type="primary">acpS</name>
    <name evidence="2" type="ORF">X907_1694</name>
</gene>
<keyword evidence="1" id="KW-0963">Cytoplasm</keyword>
<dbReference type="AlphaFoldDB" id="A0A3T0E9U9"/>
<keyword evidence="1" id="KW-0275">Fatty acid biosynthesis</keyword>
<evidence type="ECO:0000256" key="1">
    <source>
        <dbReference type="HAMAP-Rule" id="MF_00101"/>
    </source>
</evidence>
<evidence type="ECO:0000313" key="2">
    <source>
        <dbReference type="EMBL" id="AZU04225.1"/>
    </source>
</evidence>
<name>A0A3T0E9U9_9PROT</name>
<proteinExistence type="inferred from homology"/>
<feature type="binding site" evidence="1">
    <location>
        <position position="8"/>
    </location>
    <ligand>
        <name>Mg(2+)</name>
        <dbReference type="ChEBI" id="CHEBI:18420"/>
    </ligand>
</feature>
<comment type="catalytic activity">
    <reaction evidence="1">
        <text>apo-[ACP] + CoA = holo-[ACP] + adenosine 3',5'-bisphosphate + H(+)</text>
        <dbReference type="Rhea" id="RHEA:12068"/>
        <dbReference type="Rhea" id="RHEA-COMP:9685"/>
        <dbReference type="Rhea" id="RHEA-COMP:9690"/>
        <dbReference type="ChEBI" id="CHEBI:15378"/>
        <dbReference type="ChEBI" id="CHEBI:29999"/>
        <dbReference type="ChEBI" id="CHEBI:57287"/>
        <dbReference type="ChEBI" id="CHEBI:58343"/>
        <dbReference type="ChEBI" id="CHEBI:64479"/>
        <dbReference type="EC" id="2.7.8.7"/>
    </reaction>
</comment>
<dbReference type="OrthoDB" id="517356at2"/>
<dbReference type="EMBL" id="CP018911">
    <property type="protein sequence ID" value="AZU04225.1"/>
    <property type="molecule type" value="Genomic_DNA"/>
</dbReference>
<dbReference type="SUPFAM" id="SSF56214">
    <property type="entry name" value="4'-phosphopantetheinyl transferase"/>
    <property type="match status" value="1"/>
</dbReference>
<keyword evidence="3" id="KW-1185">Reference proteome</keyword>
<dbReference type="NCBIfam" id="TIGR00556">
    <property type="entry name" value="pantethn_trn"/>
    <property type="match status" value="1"/>
</dbReference>
<dbReference type="KEGG" id="gak:X907_1694"/>
<keyword evidence="1" id="KW-0276">Fatty acid metabolism</keyword>
<dbReference type="InterPro" id="IPR004568">
    <property type="entry name" value="Ppantetheine-prot_Trfase_dom"/>
</dbReference>
<sequence length="137" mass="15323">MIIGIGTDIIDIRRIERSIERFGDRFKNRVFSAGERAKAESRRREVDTYAKRFAAKEATAKALGTGIYRGVIWRDLEVINLKGGKPTMKLSGKALERARALTPDGMDFTVHLTLTDDYPWAQAFAILEAIPKVEPGA</sequence>
<dbReference type="HAMAP" id="MF_00101">
    <property type="entry name" value="AcpS"/>
    <property type="match status" value="1"/>
</dbReference>
<feature type="binding site" evidence="1">
    <location>
        <position position="57"/>
    </location>
    <ligand>
        <name>Mg(2+)</name>
        <dbReference type="ChEBI" id="CHEBI:18420"/>
    </ligand>
</feature>
<keyword evidence="1" id="KW-0444">Lipid biosynthesis</keyword>
<accession>A0A3T0E9U9</accession>
<dbReference type="GO" id="GO:0005737">
    <property type="term" value="C:cytoplasm"/>
    <property type="evidence" value="ECO:0007669"/>
    <property type="project" value="UniProtKB-SubCell"/>
</dbReference>
<dbReference type="GO" id="GO:0006633">
    <property type="term" value="P:fatty acid biosynthetic process"/>
    <property type="evidence" value="ECO:0007669"/>
    <property type="project" value="UniProtKB-UniRule"/>
</dbReference>
<dbReference type="InterPro" id="IPR037143">
    <property type="entry name" value="4-PPantetheinyl_Trfase_dom_sf"/>
</dbReference>
<keyword evidence="1" id="KW-0479">Metal-binding</keyword>
<dbReference type="RefSeq" id="WP_127567004.1">
    <property type="nucleotide sequence ID" value="NZ_BMFB01000003.1"/>
</dbReference>
<evidence type="ECO:0000313" key="3">
    <source>
        <dbReference type="Proteomes" id="UP000286954"/>
    </source>
</evidence>
<dbReference type="GO" id="GO:0000287">
    <property type="term" value="F:magnesium ion binding"/>
    <property type="evidence" value="ECO:0007669"/>
    <property type="project" value="UniProtKB-UniRule"/>
</dbReference>
<comment type="similarity">
    <text evidence="1">Belongs to the P-Pant transferase superfamily. AcpS family.</text>
</comment>
<protein>
    <recommendedName>
        <fullName evidence="1">Holo-[acyl-carrier-protein] synthase</fullName>
        <shortName evidence="1">Holo-ACP synthase</shortName>
        <ecNumber evidence="1">2.7.8.7</ecNumber>
    </recommendedName>
    <alternativeName>
        <fullName evidence="1">4'-phosphopantetheinyl transferase AcpS</fullName>
    </alternativeName>
</protein>
<keyword evidence="1 2" id="KW-0808">Transferase</keyword>
<reference evidence="2 3" key="1">
    <citation type="submission" date="2016-12" db="EMBL/GenBank/DDBJ databases">
        <title>The genome of dimorphic prosthecate Glycocaulis alkaliphilus 6b-8t, isolated from crude oil dictates its adaptability in petroleum environments.</title>
        <authorList>
            <person name="Wu X.-L."/>
            <person name="Geng S."/>
        </authorList>
    </citation>
    <scope>NUCLEOTIDE SEQUENCE [LARGE SCALE GENOMIC DNA]</scope>
    <source>
        <strain evidence="2 3">6B-8</strain>
    </source>
</reference>